<protein>
    <submittedName>
        <fullName evidence="4">Zinc-ribbon domain-containing protein</fullName>
    </submittedName>
</protein>
<evidence type="ECO:0000256" key="2">
    <source>
        <dbReference type="SAM" id="Phobius"/>
    </source>
</evidence>
<evidence type="ECO:0000313" key="4">
    <source>
        <dbReference type="EMBL" id="SDC55126.1"/>
    </source>
</evidence>
<feature type="domain" description="Zinc-ribbon" evidence="3">
    <location>
        <begin position="253"/>
        <end position="275"/>
    </location>
</feature>
<dbReference type="InterPro" id="IPR025557">
    <property type="entry name" value="DUF4282"/>
</dbReference>
<feature type="transmembrane region" description="Helical" evidence="2">
    <location>
        <begin position="82"/>
        <end position="102"/>
    </location>
</feature>
<evidence type="ECO:0000256" key="1">
    <source>
        <dbReference type="SAM" id="MobiDB-lite"/>
    </source>
</evidence>
<dbReference type="InterPro" id="IPR026870">
    <property type="entry name" value="Zinc_ribbon_dom"/>
</dbReference>
<dbReference type="EMBL" id="FMZL01000022">
    <property type="protein sequence ID" value="SDC55126.1"/>
    <property type="molecule type" value="Genomic_DNA"/>
</dbReference>
<organism evidence="4 5">
    <name type="scientific">Parafannyhessea umbonata</name>
    <dbReference type="NCBI Taxonomy" id="604330"/>
    <lineage>
        <taxon>Bacteria</taxon>
        <taxon>Bacillati</taxon>
        <taxon>Actinomycetota</taxon>
        <taxon>Coriobacteriia</taxon>
        <taxon>Coriobacteriales</taxon>
        <taxon>Atopobiaceae</taxon>
        <taxon>Parafannyhessea</taxon>
    </lineage>
</organism>
<reference evidence="5" key="1">
    <citation type="submission" date="2016-10" db="EMBL/GenBank/DDBJ databases">
        <authorList>
            <person name="Varghese N."/>
            <person name="Submissions S."/>
        </authorList>
    </citation>
    <scope>NUCLEOTIDE SEQUENCE [LARGE SCALE GENOMIC DNA]</scope>
    <source>
        <strain evidence="5">DSM 22619</strain>
    </source>
</reference>
<keyword evidence="5" id="KW-1185">Reference proteome</keyword>
<keyword evidence="2" id="KW-0812">Transmembrane</keyword>
<feature type="transmembrane region" description="Helical" evidence="2">
    <location>
        <begin position="108"/>
        <end position="131"/>
    </location>
</feature>
<sequence>MFGTNSYGYGGYGYNSNPLGQLFGFGAAEGVLILVAFIAAIVLTVMGYKRFISDKNELHLSFKDKESWGPFLRFDILLIDKILKALYIFNALFVLFACASVALSSLSFGFGAFLGSLVGMALLCIVLEILLRVGYEFAILNVMIARNTSDIRRKLFSDASSAPATPAPAPTPSPAPVAPVAPAPAPEAPVAPAPKPAPAPAPEASVASAPEPVPTPEPDAFETAPTTVLDRSNQVPADSAPVAPTEVAPKASFCPNCGAPVEPGDHFCGECGHKLD</sequence>
<dbReference type="Proteomes" id="UP000198528">
    <property type="component" value="Unassembled WGS sequence"/>
</dbReference>
<gene>
    <name evidence="4" type="ORF">SAMN04487824_1221</name>
</gene>
<proteinExistence type="predicted"/>
<feature type="transmembrane region" description="Helical" evidence="2">
    <location>
        <begin position="22"/>
        <end position="48"/>
    </location>
</feature>
<name>A0A1G6MJG1_9ACTN</name>
<feature type="compositionally biased region" description="Pro residues" evidence="1">
    <location>
        <begin position="165"/>
        <end position="201"/>
    </location>
</feature>
<dbReference type="Pfam" id="PF14110">
    <property type="entry name" value="DUF4282"/>
    <property type="match status" value="1"/>
</dbReference>
<accession>A0A1G6MJG1</accession>
<dbReference type="RefSeq" id="WP_090847373.1">
    <property type="nucleotide sequence ID" value="NZ_FMZL01000022.1"/>
</dbReference>
<evidence type="ECO:0000259" key="3">
    <source>
        <dbReference type="Pfam" id="PF13240"/>
    </source>
</evidence>
<evidence type="ECO:0000313" key="5">
    <source>
        <dbReference type="Proteomes" id="UP000198528"/>
    </source>
</evidence>
<dbReference type="AlphaFoldDB" id="A0A1G6MJG1"/>
<dbReference type="Pfam" id="PF13240">
    <property type="entry name" value="Zn_Ribbon_1"/>
    <property type="match status" value="1"/>
</dbReference>
<keyword evidence="2" id="KW-0472">Membrane</keyword>
<keyword evidence="2" id="KW-1133">Transmembrane helix</keyword>
<feature type="region of interest" description="Disordered" evidence="1">
    <location>
        <begin position="162"/>
        <end position="217"/>
    </location>
</feature>